<organism evidence="9 10">
    <name type="scientific">Scleropages formosus</name>
    <name type="common">Asian bonytongue</name>
    <name type="synonym">Osteoglossum formosum</name>
    <dbReference type="NCBI Taxonomy" id="113540"/>
    <lineage>
        <taxon>Eukaryota</taxon>
        <taxon>Metazoa</taxon>
        <taxon>Chordata</taxon>
        <taxon>Craniata</taxon>
        <taxon>Vertebrata</taxon>
        <taxon>Euteleostomi</taxon>
        <taxon>Actinopterygii</taxon>
        <taxon>Neopterygii</taxon>
        <taxon>Teleostei</taxon>
        <taxon>Osteoglossocephala</taxon>
        <taxon>Osteoglossomorpha</taxon>
        <taxon>Osteoglossiformes</taxon>
        <taxon>Osteoglossidae</taxon>
        <taxon>Scleropages</taxon>
    </lineage>
</organism>
<dbReference type="GO" id="GO:0050852">
    <property type="term" value="P:T cell receptor signaling pathway"/>
    <property type="evidence" value="ECO:0007669"/>
    <property type="project" value="TreeGrafter"/>
</dbReference>
<evidence type="ECO:0000313" key="10">
    <source>
        <dbReference type="Proteomes" id="UP000694397"/>
    </source>
</evidence>
<dbReference type="InterPro" id="IPR007110">
    <property type="entry name" value="Ig-like_dom"/>
</dbReference>
<dbReference type="InterPro" id="IPR003599">
    <property type="entry name" value="Ig_sub"/>
</dbReference>
<evidence type="ECO:0000313" key="9">
    <source>
        <dbReference type="Ensembl" id="ENSSFOP00015042756.1"/>
    </source>
</evidence>
<reference evidence="9 10" key="1">
    <citation type="submission" date="2019-04" db="EMBL/GenBank/DDBJ databases">
        <authorList>
            <consortium name="Wellcome Sanger Institute Data Sharing"/>
        </authorList>
    </citation>
    <scope>NUCLEOTIDE SEQUENCE [LARGE SCALE GENOMIC DNA]</scope>
</reference>
<keyword evidence="5" id="KW-0325">Glycoprotein</keyword>
<evidence type="ECO:0000256" key="2">
    <source>
        <dbReference type="ARBA" id="ARBA00022729"/>
    </source>
</evidence>
<keyword evidence="4" id="KW-1015">Disulfide bond</keyword>
<dbReference type="InterPro" id="IPR013783">
    <property type="entry name" value="Ig-like_fold"/>
</dbReference>
<comment type="subcellular location">
    <subcellularLocation>
        <location evidence="1">Membrane</location>
    </subcellularLocation>
</comment>
<keyword evidence="2 7" id="KW-0732">Signal</keyword>
<evidence type="ECO:0000259" key="8">
    <source>
        <dbReference type="PROSITE" id="PS50835"/>
    </source>
</evidence>
<dbReference type="OrthoDB" id="9898017at2759"/>
<dbReference type="InterPro" id="IPR013106">
    <property type="entry name" value="Ig_V-set"/>
</dbReference>
<evidence type="ECO:0000256" key="3">
    <source>
        <dbReference type="ARBA" id="ARBA00023136"/>
    </source>
</evidence>
<feature type="domain" description="Ig-like" evidence="8">
    <location>
        <begin position="11"/>
        <end position="108"/>
    </location>
</feature>
<keyword evidence="3" id="KW-0472">Membrane</keyword>
<dbReference type="SUPFAM" id="SSF48726">
    <property type="entry name" value="Immunoglobulin"/>
    <property type="match status" value="1"/>
</dbReference>
<dbReference type="SMART" id="SM00409">
    <property type="entry name" value="IG"/>
    <property type="match status" value="1"/>
</dbReference>
<dbReference type="GeneTree" id="ENSGT00990000205673"/>
<dbReference type="AlphaFoldDB" id="A0A8C9T128"/>
<dbReference type="GO" id="GO:1903037">
    <property type="term" value="P:regulation of leukocyte cell-cell adhesion"/>
    <property type="evidence" value="ECO:0007669"/>
    <property type="project" value="UniProtKB-ARBA"/>
</dbReference>
<feature type="chain" id="PRO_5034100416" description="Ig-like domain-containing protein" evidence="7">
    <location>
        <begin position="17"/>
        <end position="148"/>
    </location>
</feature>
<feature type="signal peptide" evidence="7">
    <location>
        <begin position="1"/>
        <end position="16"/>
    </location>
</feature>
<dbReference type="InterPro" id="IPR050504">
    <property type="entry name" value="IgSF_BTN/MOG"/>
</dbReference>
<accession>A0A8C9T128</accession>
<evidence type="ECO:0000256" key="1">
    <source>
        <dbReference type="ARBA" id="ARBA00004370"/>
    </source>
</evidence>
<dbReference type="FunFam" id="2.60.40.10:FF:000142">
    <property type="entry name" value="V-set domain-containing T-cell activation inhibitor 1"/>
    <property type="match status" value="1"/>
</dbReference>
<dbReference type="GO" id="GO:0001817">
    <property type="term" value="P:regulation of cytokine production"/>
    <property type="evidence" value="ECO:0007669"/>
    <property type="project" value="TreeGrafter"/>
</dbReference>
<dbReference type="GO" id="GO:0050863">
    <property type="term" value="P:regulation of T cell activation"/>
    <property type="evidence" value="ECO:0007669"/>
    <property type="project" value="UniProtKB-ARBA"/>
</dbReference>
<evidence type="ECO:0000256" key="4">
    <source>
        <dbReference type="ARBA" id="ARBA00023157"/>
    </source>
</evidence>
<evidence type="ECO:0000256" key="7">
    <source>
        <dbReference type="SAM" id="SignalP"/>
    </source>
</evidence>
<name>A0A8C9T128_SCLFO</name>
<reference evidence="9" key="2">
    <citation type="submission" date="2025-08" db="UniProtKB">
        <authorList>
            <consortium name="Ensembl"/>
        </authorList>
    </citation>
    <scope>IDENTIFICATION</scope>
</reference>
<dbReference type="PANTHER" id="PTHR24100">
    <property type="entry name" value="BUTYROPHILIN"/>
    <property type="match status" value="1"/>
</dbReference>
<dbReference type="InterPro" id="IPR036179">
    <property type="entry name" value="Ig-like_dom_sf"/>
</dbReference>
<dbReference type="Pfam" id="PF07686">
    <property type="entry name" value="V-set"/>
    <property type="match status" value="1"/>
</dbReference>
<dbReference type="Proteomes" id="UP000694397">
    <property type="component" value="Chromosome 1"/>
</dbReference>
<evidence type="ECO:0000256" key="5">
    <source>
        <dbReference type="ARBA" id="ARBA00023180"/>
    </source>
</evidence>
<protein>
    <recommendedName>
        <fullName evidence="8">Ig-like domain-containing protein</fullName>
    </recommendedName>
</protein>
<keyword evidence="6" id="KW-0393">Immunoglobulin domain</keyword>
<reference evidence="9" key="3">
    <citation type="submission" date="2025-09" db="UniProtKB">
        <authorList>
            <consortium name="Ensembl"/>
        </authorList>
    </citation>
    <scope>IDENTIFICATION</scope>
</reference>
<dbReference type="Ensembl" id="ENSSFOT00015055640.1">
    <property type="protein sequence ID" value="ENSSFOP00015042756.1"/>
    <property type="gene ID" value="ENSSFOG00015026955.1"/>
</dbReference>
<dbReference type="GO" id="GO:0005102">
    <property type="term" value="F:signaling receptor binding"/>
    <property type="evidence" value="ECO:0007669"/>
    <property type="project" value="TreeGrafter"/>
</dbReference>
<evidence type="ECO:0000256" key="6">
    <source>
        <dbReference type="ARBA" id="ARBA00023319"/>
    </source>
</evidence>
<dbReference type="GO" id="GO:0009897">
    <property type="term" value="C:external side of plasma membrane"/>
    <property type="evidence" value="ECO:0007669"/>
    <property type="project" value="TreeGrafter"/>
</dbReference>
<proteinExistence type="predicted"/>
<dbReference type="PROSITE" id="PS50835">
    <property type="entry name" value="IG_LIKE"/>
    <property type="match status" value="1"/>
</dbReference>
<dbReference type="Gene3D" id="2.60.40.10">
    <property type="entry name" value="Immunoglobulins"/>
    <property type="match status" value="1"/>
</dbReference>
<keyword evidence="10" id="KW-1185">Reference proteome</keyword>
<sequence length="148" mass="16886">HRCWLVLTVLWNIVSADEKVEAYEGDKVILPCVFSGTNLKDVTLCWEYRTLGITKKDVYTLNVGKEDLLDQDIQFRNRTRMFPSEYAKGNFSLLLNDVKKSDNGSYLCSYVDHNFLPTTKQPESNTAEARSNIIVLLLALFGVIFNTV</sequence>